<accession>A0A450XTI7</accession>
<protein>
    <submittedName>
        <fullName evidence="1">Uncharacterized protein</fullName>
    </submittedName>
</protein>
<gene>
    <name evidence="1" type="ORF">BECKMB1821G_GA0114241_11182</name>
</gene>
<name>A0A450XTI7_9GAMM</name>
<evidence type="ECO:0000313" key="1">
    <source>
        <dbReference type="EMBL" id="VFK32610.1"/>
    </source>
</evidence>
<reference evidence="1" key="1">
    <citation type="submission" date="2019-02" db="EMBL/GenBank/DDBJ databases">
        <authorList>
            <person name="Gruber-Vodicka R. H."/>
            <person name="Seah K. B. B."/>
        </authorList>
    </citation>
    <scope>NUCLEOTIDE SEQUENCE</scope>
    <source>
        <strain evidence="1">BECK_BZ197</strain>
    </source>
</reference>
<dbReference type="AlphaFoldDB" id="A0A450XTI7"/>
<sequence length="246" mass="29527">MDTLKFLADAININEKLKYPEFSNDGRYFKVYSFPDMFNRLGAPDDDVENLFTVRMLLLLESRPIFNEKLYEKQIDKVLEHYFRDSSGKDSFRPLFLVNDILRYWRTVCLNYELVRNDPRRPWRKKNINLKFSRMLTIFGTILPLISSKTTTQRTIEEIKKLTPMERLAQGLDYLNDDSIINEFEEFLKIYEEFIELKEKMGSKIKVDDEATGQKVDDKARVFSKFLYTCLMHDRINEEYRRYLVL</sequence>
<organism evidence="1">
    <name type="scientific">Candidatus Kentrum sp. MB</name>
    <dbReference type="NCBI Taxonomy" id="2138164"/>
    <lineage>
        <taxon>Bacteria</taxon>
        <taxon>Pseudomonadati</taxon>
        <taxon>Pseudomonadota</taxon>
        <taxon>Gammaproteobacteria</taxon>
        <taxon>Candidatus Kentrum</taxon>
    </lineage>
</organism>
<dbReference type="EMBL" id="CAADFO010000118">
    <property type="protein sequence ID" value="VFK32610.1"/>
    <property type="molecule type" value="Genomic_DNA"/>
</dbReference>
<proteinExistence type="predicted"/>